<evidence type="ECO:0000313" key="1">
    <source>
        <dbReference type="EMBL" id="JAH67129.1"/>
    </source>
</evidence>
<reference evidence="1" key="2">
    <citation type="journal article" date="2015" name="Fish Shellfish Immunol.">
        <title>Early steps in the European eel (Anguilla anguilla)-Vibrio vulnificus interaction in the gills: Role of the RtxA13 toxin.</title>
        <authorList>
            <person name="Callol A."/>
            <person name="Pajuelo D."/>
            <person name="Ebbesson L."/>
            <person name="Teles M."/>
            <person name="MacKenzie S."/>
            <person name="Amaro C."/>
        </authorList>
    </citation>
    <scope>NUCLEOTIDE SEQUENCE</scope>
</reference>
<name>A0A0E9UMP4_ANGAN</name>
<dbReference type="EMBL" id="GBXM01041448">
    <property type="protein sequence ID" value="JAH67129.1"/>
    <property type="molecule type" value="Transcribed_RNA"/>
</dbReference>
<proteinExistence type="predicted"/>
<sequence>MPESQLLSVLSVVSITKWDFDYFCTTTMIF</sequence>
<reference evidence="1" key="1">
    <citation type="submission" date="2014-11" db="EMBL/GenBank/DDBJ databases">
        <authorList>
            <person name="Amaro Gonzalez C."/>
        </authorList>
    </citation>
    <scope>NUCLEOTIDE SEQUENCE</scope>
</reference>
<accession>A0A0E9UMP4</accession>
<organism evidence="1">
    <name type="scientific">Anguilla anguilla</name>
    <name type="common">European freshwater eel</name>
    <name type="synonym">Muraena anguilla</name>
    <dbReference type="NCBI Taxonomy" id="7936"/>
    <lineage>
        <taxon>Eukaryota</taxon>
        <taxon>Metazoa</taxon>
        <taxon>Chordata</taxon>
        <taxon>Craniata</taxon>
        <taxon>Vertebrata</taxon>
        <taxon>Euteleostomi</taxon>
        <taxon>Actinopterygii</taxon>
        <taxon>Neopterygii</taxon>
        <taxon>Teleostei</taxon>
        <taxon>Anguilliformes</taxon>
        <taxon>Anguillidae</taxon>
        <taxon>Anguilla</taxon>
    </lineage>
</organism>
<dbReference type="AlphaFoldDB" id="A0A0E9UMP4"/>
<protein>
    <submittedName>
        <fullName evidence="1">Uncharacterized protein</fullName>
    </submittedName>
</protein>